<evidence type="ECO:0000256" key="2">
    <source>
        <dbReference type="ARBA" id="ARBA00022692"/>
    </source>
</evidence>
<dbReference type="Gene3D" id="1.20.1080.10">
    <property type="entry name" value="Glycerol uptake facilitator protein"/>
    <property type="match status" value="1"/>
</dbReference>
<dbReference type="InterPro" id="IPR023271">
    <property type="entry name" value="Aquaporin-like"/>
</dbReference>
<dbReference type="EMBL" id="MWUU01000005">
    <property type="protein sequence ID" value="PCF55742.1"/>
    <property type="molecule type" value="Genomic_DNA"/>
</dbReference>
<organism evidence="6 7">
    <name type="scientific">Staphylococcus delphini</name>
    <dbReference type="NCBI Taxonomy" id="53344"/>
    <lineage>
        <taxon>Bacteria</taxon>
        <taxon>Bacillati</taxon>
        <taxon>Bacillota</taxon>
        <taxon>Bacilli</taxon>
        <taxon>Bacillales</taxon>
        <taxon>Staphylococcaceae</taxon>
        <taxon>Staphylococcus</taxon>
        <taxon>Staphylococcus intermedius group</taxon>
    </lineage>
</organism>
<keyword evidence="3 5" id="KW-1133">Transmembrane helix</keyword>
<evidence type="ECO:0000313" key="7">
    <source>
        <dbReference type="Proteomes" id="UP000218335"/>
    </source>
</evidence>
<reference evidence="6 7" key="1">
    <citation type="journal article" date="2017" name="PLoS ONE">
        <title>Development of a real-time PCR for detection of Staphylococcus pseudintermedius using a novel automated comparison of whole-genome sequences.</title>
        <authorList>
            <person name="Verstappen K.M."/>
            <person name="Huijbregts L."/>
            <person name="Spaninks M."/>
            <person name="Wagenaar J.A."/>
            <person name="Fluit A.C."/>
            <person name="Duim B."/>
        </authorList>
    </citation>
    <scope>NUCLEOTIDE SEQUENCE [LARGE SCALE GENOMIC DNA]</scope>
    <source>
        <strain evidence="6 7">215070706401-1</strain>
    </source>
</reference>
<dbReference type="PANTHER" id="PTHR30520:SF8">
    <property type="entry name" value="NITRITE TRANSPORTER NIRC"/>
    <property type="match status" value="1"/>
</dbReference>
<feature type="transmembrane region" description="Helical" evidence="5">
    <location>
        <begin position="119"/>
        <end position="142"/>
    </location>
</feature>
<evidence type="ECO:0000256" key="4">
    <source>
        <dbReference type="ARBA" id="ARBA00023136"/>
    </source>
</evidence>
<dbReference type="GeneID" id="77324126"/>
<proteinExistence type="predicted"/>
<dbReference type="RefSeq" id="WP_019166526.1">
    <property type="nucleotide sequence ID" value="NZ_CP094734.1"/>
</dbReference>
<comment type="caution">
    <text evidence="6">The sequence shown here is derived from an EMBL/GenBank/DDBJ whole genome shotgun (WGS) entry which is preliminary data.</text>
</comment>
<gene>
    <name evidence="6" type="ORF">B5C08_04580</name>
</gene>
<name>A0A2A4GYC2_9STAP</name>
<evidence type="ECO:0000256" key="5">
    <source>
        <dbReference type="SAM" id="Phobius"/>
    </source>
</evidence>
<accession>A0A2A4GYC2</accession>
<feature type="transmembrane region" description="Helical" evidence="5">
    <location>
        <begin position="73"/>
        <end position="98"/>
    </location>
</feature>
<evidence type="ECO:0000313" key="6">
    <source>
        <dbReference type="EMBL" id="PCF55742.1"/>
    </source>
</evidence>
<feature type="transmembrane region" description="Helical" evidence="5">
    <location>
        <begin position="199"/>
        <end position="231"/>
    </location>
</feature>
<protein>
    <submittedName>
        <fullName evidence="6">Formate/nitrite transporter</fullName>
    </submittedName>
</protein>
<keyword evidence="4 5" id="KW-0472">Membrane</keyword>
<comment type="subcellular location">
    <subcellularLocation>
        <location evidence="1">Membrane</location>
        <topology evidence="1">Multi-pass membrane protein</topology>
    </subcellularLocation>
</comment>
<dbReference type="GO" id="GO:0015499">
    <property type="term" value="F:formate transmembrane transporter activity"/>
    <property type="evidence" value="ECO:0007669"/>
    <property type="project" value="TreeGrafter"/>
</dbReference>
<dbReference type="Proteomes" id="UP000218335">
    <property type="component" value="Unassembled WGS sequence"/>
</dbReference>
<dbReference type="PANTHER" id="PTHR30520">
    <property type="entry name" value="FORMATE TRANSPORTER-RELATED"/>
    <property type="match status" value="1"/>
</dbReference>
<feature type="transmembrane region" description="Helical" evidence="5">
    <location>
        <begin position="167"/>
        <end position="187"/>
    </location>
</feature>
<dbReference type="Pfam" id="PF01226">
    <property type="entry name" value="Form_Nir_trans"/>
    <property type="match status" value="1"/>
</dbReference>
<sequence length="274" mass="30507">MGIQKPTKTVADTYASRETIQSIIHSVAMKEVMLDKAMPRYILKSMLSGFLLTIVTVFMLAMKTQMAGALPGVVNLMGATAFSIALVFIVLTQAELLTSNFMYMTVGLYYRTVSFGKTMWLFTVCFIGNILGAFVLFMLMYFTKVMTPEMIAALTSTVDAKTVESTWQAILVKAIFANFFINIGIYVSMQFKEGLSKTFFIAIGVIIFVFMGYEHVVYNAGLFVGMIFYNFDAASWLGVLKNIVFAFIGNYIGGGIFVGLLFAYFNGSRHIEQK</sequence>
<keyword evidence="2 5" id="KW-0812">Transmembrane</keyword>
<dbReference type="InterPro" id="IPR000292">
    <property type="entry name" value="For/NO2_transpt"/>
</dbReference>
<evidence type="ECO:0000256" key="1">
    <source>
        <dbReference type="ARBA" id="ARBA00004141"/>
    </source>
</evidence>
<dbReference type="GO" id="GO:0005886">
    <property type="term" value="C:plasma membrane"/>
    <property type="evidence" value="ECO:0007669"/>
    <property type="project" value="TreeGrafter"/>
</dbReference>
<feature type="transmembrane region" description="Helical" evidence="5">
    <location>
        <begin position="41"/>
        <end position="61"/>
    </location>
</feature>
<evidence type="ECO:0000256" key="3">
    <source>
        <dbReference type="ARBA" id="ARBA00022989"/>
    </source>
</evidence>
<feature type="transmembrane region" description="Helical" evidence="5">
    <location>
        <begin position="243"/>
        <end position="265"/>
    </location>
</feature>
<dbReference type="AlphaFoldDB" id="A0A2A4GYC2"/>